<feature type="transmembrane region" description="Helical" evidence="1">
    <location>
        <begin position="354"/>
        <end position="379"/>
    </location>
</feature>
<name>A0ABS8N3A6_9CLOT</name>
<evidence type="ECO:0000313" key="3">
    <source>
        <dbReference type="EMBL" id="MCC9294225.1"/>
    </source>
</evidence>
<keyword evidence="1" id="KW-0472">Membrane</keyword>
<dbReference type="InterPro" id="IPR052722">
    <property type="entry name" value="PgpH_phosphodiesterase"/>
</dbReference>
<dbReference type="InterPro" id="IPR003607">
    <property type="entry name" value="HD/PDEase_dom"/>
</dbReference>
<organism evidence="3 4">
    <name type="scientific">Clostridium aromativorans</name>
    <dbReference type="NCBI Taxonomy" id="2836848"/>
    <lineage>
        <taxon>Bacteria</taxon>
        <taxon>Bacillati</taxon>
        <taxon>Bacillota</taxon>
        <taxon>Clostridia</taxon>
        <taxon>Eubacteriales</taxon>
        <taxon>Clostridiaceae</taxon>
        <taxon>Clostridium</taxon>
    </lineage>
</organism>
<evidence type="ECO:0000259" key="2">
    <source>
        <dbReference type="SMART" id="SM00471"/>
    </source>
</evidence>
<dbReference type="Pfam" id="PF07697">
    <property type="entry name" value="7TMR-HDED"/>
    <property type="match status" value="1"/>
</dbReference>
<dbReference type="SMART" id="SM00471">
    <property type="entry name" value="HDc"/>
    <property type="match status" value="1"/>
</dbReference>
<dbReference type="NCBIfam" id="TIGR00277">
    <property type="entry name" value="HDIG"/>
    <property type="match status" value="1"/>
</dbReference>
<dbReference type="Gene3D" id="1.10.3210.10">
    <property type="entry name" value="Hypothetical protein af1432"/>
    <property type="match status" value="1"/>
</dbReference>
<dbReference type="CDD" id="cd00077">
    <property type="entry name" value="HDc"/>
    <property type="match status" value="1"/>
</dbReference>
<dbReference type="SUPFAM" id="SSF109604">
    <property type="entry name" value="HD-domain/PDEase-like"/>
    <property type="match status" value="1"/>
</dbReference>
<dbReference type="InterPro" id="IPR006675">
    <property type="entry name" value="HDIG_dom"/>
</dbReference>
<keyword evidence="1" id="KW-0812">Transmembrane</keyword>
<dbReference type="Pfam" id="PF07698">
    <property type="entry name" value="7TM-7TMR_HD"/>
    <property type="match status" value="1"/>
</dbReference>
<dbReference type="PANTHER" id="PTHR36442:SF1">
    <property type="entry name" value="CYCLIC-DI-AMP PHOSPHODIESTERASE PGPH"/>
    <property type="match status" value="1"/>
</dbReference>
<feature type="transmembrane region" description="Helical" evidence="1">
    <location>
        <begin position="391"/>
        <end position="413"/>
    </location>
</feature>
<protein>
    <submittedName>
        <fullName evidence="3">HDIG domain-containing protein</fullName>
    </submittedName>
</protein>
<dbReference type="InterPro" id="IPR006674">
    <property type="entry name" value="HD_domain"/>
</dbReference>
<dbReference type="PANTHER" id="PTHR36442">
    <property type="entry name" value="CYCLIC-DI-AMP PHOSPHODIESTERASE PGPH"/>
    <property type="match status" value="1"/>
</dbReference>
<dbReference type="Proteomes" id="UP001165422">
    <property type="component" value="Unassembled WGS sequence"/>
</dbReference>
<dbReference type="InterPro" id="IPR011621">
    <property type="entry name" value="Metal-dep_PHydrolase_7TM_intra"/>
</dbReference>
<keyword evidence="1" id="KW-1133">Transmembrane helix</keyword>
<keyword evidence="4" id="KW-1185">Reference proteome</keyword>
<dbReference type="InterPro" id="IPR011624">
    <property type="entry name" value="Metal-dep_PHydrolase_7TM_extra"/>
</dbReference>
<accession>A0ABS8N3A6</accession>
<comment type="caution">
    <text evidence="3">The sequence shown here is derived from an EMBL/GenBank/DDBJ whole genome shotgun (WGS) entry which is preliminary data.</text>
</comment>
<feature type="domain" description="HD/PDEase" evidence="2">
    <location>
        <begin position="474"/>
        <end position="632"/>
    </location>
</feature>
<feature type="transmembrane region" description="Helical" evidence="1">
    <location>
        <begin position="326"/>
        <end position="342"/>
    </location>
</feature>
<proteinExistence type="predicted"/>
<reference evidence="3" key="1">
    <citation type="submission" date="2021-11" db="EMBL/GenBank/DDBJ databases">
        <authorList>
            <person name="Qingchun L."/>
            <person name="Dong Z."/>
            <person name="Zongwei Q."/>
            <person name="Jia Z."/>
            <person name="Duotao L."/>
        </authorList>
    </citation>
    <scope>NUCLEOTIDE SEQUENCE</scope>
    <source>
        <strain evidence="3">WLY-B-L2</strain>
    </source>
</reference>
<dbReference type="RefSeq" id="WP_179976977.1">
    <property type="nucleotide sequence ID" value="NZ_JAJJPB010000003.1"/>
</dbReference>
<sequence length="702" mass="79476">MKKLSLKKIFLKKKTDRIIIFIISFIFIYSLLASGLTTKKYNLSEGDIAKVDIKAPREAKDELSTQTKIQQAVDAVPIQYNKKPEVKTESLNKLNDFFSKVNQLRASQLDEKSKLKKLKSEGNINLNDEDYLSIIGLNEDEAKQLQDFLQKTIADMYDNNNISDNTQKDNQADIKKAQQSILLKVSTSNFNKNLRQLATDVGFSLISPNFFYDKEKTEELRKEAEKKVLPVMIKKDQTIVKEGEPVTKYQIKMLDDLGLLDDSPYFQWHIYFPLALLVLLILTIQWVYLYKYSRKIYKDTKMLVMIDTLSCLSVLLSRTIDLASPFLIPLTFVPMIMTLLLDDKVSLAVNVLNCVFISAAVEFSPDITIVALVNAVMGATILKKMQQRNDILFASLYMLVINGILTFSMGFLLSNNMLDIAKKGIFAGIASITSGILVIGFLPLFEGVFNIVTTIKLLELSNPNNALLKRLLIEAPGTYHHSILVGNLAEVAAEKVGGNPLLARVAAYYHDIGKIKRPYFFKENQVGKDNPHNKLTPNLSTLIIISHVKDGAEMADEYNLPKIIKDIIEQHHGTSLVKYFYLTMKNSCKDPEDVNEDEFRYPGPIPETKEAGIIMLADGVEAAVRSINDTDKGRIQGMVDNIIKDRLDAGQLDNCDLTLKDINKIKNEFFKVLVGIYHHRIEYPSDKFSDKVMNKLKQEDKK</sequence>
<gene>
    <name evidence="3" type="ORF">LN736_04985</name>
</gene>
<feature type="transmembrane region" description="Helical" evidence="1">
    <location>
        <begin position="425"/>
        <end position="445"/>
    </location>
</feature>
<feature type="transmembrane region" description="Helical" evidence="1">
    <location>
        <begin position="270"/>
        <end position="290"/>
    </location>
</feature>
<dbReference type="EMBL" id="JAJJPB010000003">
    <property type="protein sequence ID" value="MCC9294225.1"/>
    <property type="molecule type" value="Genomic_DNA"/>
</dbReference>
<dbReference type="Pfam" id="PF01966">
    <property type="entry name" value="HD"/>
    <property type="match status" value="1"/>
</dbReference>
<evidence type="ECO:0000313" key="4">
    <source>
        <dbReference type="Proteomes" id="UP001165422"/>
    </source>
</evidence>
<evidence type="ECO:0000256" key="1">
    <source>
        <dbReference type="SAM" id="Phobius"/>
    </source>
</evidence>